<feature type="compositionally biased region" description="Basic and acidic residues" evidence="1">
    <location>
        <begin position="247"/>
        <end position="257"/>
    </location>
</feature>
<dbReference type="SMART" id="SM00325">
    <property type="entry name" value="RhoGEF"/>
    <property type="match status" value="1"/>
</dbReference>
<feature type="domain" description="DH" evidence="2">
    <location>
        <begin position="439"/>
        <end position="654"/>
    </location>
</feature>
<name>A0A0E9NLJ3_SAICN</name>
<dbReference type="AlphaFoldDB" id="A0A0E9NLJ3"/>
<comment type="caution">
    <text evidence="3">The sequence shown here is derived from an EMBL/GenBank/DDBJ whole genome shotgun (WGS) entry which is preliminary data.</text>
</comment>
<feature type="region of interest" description="Disordered" evidence="1">
    <location>
        <begin position="149"/>
        <end position="260"/>
    </location>
</feature>
<feature type="compositionally biased region" description="Acidic residues" evidence="1">
    <location>
        <begin position="86"/>
        <end position="95"/>
    </location>
</feature>
<dbReference type="PROSITE" id="PS50010">
    <property type="entry name" value="DH_2"/>
    <property type="match status" value="1"/>
</dbReference>
<dbReference type="Proteomes" id="UP000033140">
    <property type="component" value="Unassembled WGS sequence"/>
</dbReference>
<feature type="compositionally biased region" description="Basic and acidic residues" evidence="1">
    <location>
        <begin position="326"/>
        <end position="349"/>
    </location>
</feature>
<sequence length="662" mass="72332">MSTAPTTTTTAAISPLHLDLPSPTLSIPYSALHTPVMTPYALNDLPVPPLDQSDGTSSSGESMRTSGELTLGGDLAIGSDNTLVQDEPDPVEENESLLPTKVAGIPTPFRELPLSPPNSSPPATVKKVSGGVIPQPTLLRRVSSAFNLNYTSPTRRRQRTASAEGGNLPEALAPTARPSPRRSQTNILDETSPTKPGRSIRRASGFFMSRDISPSRRGSTGWFSSNSNSTNTTAPTSIVPSPVATRDVSRDVSPVRDKKTKKPAWGFGLMMTKMESAPVTSGKVETPGGVDMRRAKTEKVEKVSKKKEKERPKVAKAKTMTTPAEAAKEKEKEIEKARDEEVPKLEERPAFSRSATLRRSFSGFFGNTGQAAEAKKRRSVGLKIDTGLSTTPERWPGFAEGARSAPLSMGPVTPQYELDEDEDDDTIVLECDACLLSAKPKFAAREFVASERHYLRGLIMLHSIISNSKDASDREHATHILNCITSSRKLLGLIKLRQRANPDGLKTAICESLCECEEQLMSHFQAYVRWYARTTKGGLRGGQRRWSSTWSSASSARPNFRTPGNSPDKTPGSGEVSVERTLSDKQRERKEKRVKEMERLTVADFCVSPVQRVGRYSLLLQEMRKKFEETEEETGMFEKALETAEHLAGASDVAAAFGALKK</sequence>
<evidence type="ECO:0000313" key="4">
    <source>
        <dbReference type="Proteomes" id="UP000033140"/>
    </source>
</evidence>
<dbReference type="SUPFAM" id="SSF48065">
    <property type="entry name" value="DBL homology domain (DH-domain)"/>
    <property type="match status" value="1"/>
</dbReference>
<keyword evidence="4" id="KW-1185">Reference proteome</keyword>
<feature type="region of interest" description="Disordered" evidence="1">
    <location>
        <begin position="538"/>
        <end position="592"/>
    </location>
</feature>
<dbReference type="GO" id="GO:0005085">
    <property type="term" value="F:guanyl-nucleotide exchange factor activity"/>
    <property type="evidence" value="ECO:0007669"/>
    <property type="project" value="InterPro"/>
</dbReference>
<feature type="compositionally biased region" description="Basic and acidic residues" evidence="1">
    <location>
        <begin position="295"/>
        <end position="313"/>
    </location>
</feature>
<feature type="compositionally biased region" description="Low complexity" evidence="1">
    <location>
        <begin position="224"/>
        <end position="233"/>
    </location>
</feature>
<evidence type="ECO:0000259" key="2">
    <source>
        <dbReference type="PROSITE" id="PS50010"/>
    </source>
</evidence>
<feature type="region of interest" description="Disordered" evidence="1">
    <location>
        <begin position="295"/>
        <end position="349"/>
    </location>
</feature>
<feature type="compositionally biased region" description="Polar residues" evidence="1">
    <location>
        <begin position="53"/>
        <end position="68"/>
    </location>
</feature>
<dbReference type="Gene3D" id="1.20.900.10">
    <property type="entry name" value="Dbl homology (DH) domain"/>
    <property type="match status" value="1"/>
</dbReference>
<dbReference type="EMBL" id="BACD03000036">
    <property type="protein sequence ID" value="GAO50752.1"/>
    <property type="molecule type" value="Genomic_DNA"/>
</dbReference>
<protein>
    <recommendedName>
        <fullName evidence="2">DH domain-containing protein</fullName>
    </recommendedName>
</protein>
<feature type="compositionally biased region" description="Polar residues" evidence="1">
    <location>
        <begin position="181"/>
        <end position="194"/>
    </location>
</feature>
<feature type="compositionally biased region" description="Low complexity" evidence="1">
    <location>
        <begin position="544"/>
        <end position="557"/>
    </location>
</feature>
<accession>A0A0E9NLJ3</accession>
<feature type="compositionally biased region" description="Basic and acidic residues" evidence="1">
    <location>
        <begin position="577"/>
        <end position="592"/>
    </location>
</feature>
<feature type="region of interest" description="Disordered" evidence="1">
    <location>
        <begin position="43"/>
        <end position="99"/>
    </location>
</feature>
<evidence type="ECO:0000313" key="3">
    <source>
        <dbReference type="EMBL" id="GAO50752.1"/>
    </source>
</evidence>
<reference evidence="3 4" key="1">
    <citation type="journal article" date="2011" name="J. Gen. Appl. Microbiol.">
        <title>Draft genome sequencing of the enigmatic yeast Saitoella complicata.</title>
        <authorList>
            <person name="Nishida H."/>
            <person name="Hamamoto M."/>
            <person name="Sugiyama J."/>
        </authorList>
    </citation>
    <scope>NUCLEOTIDE SEQUENCE [LARGE SCALE GENOMIC DNA]</scope>
    <source>
        <strain evidence="3 4">NRRL Y-17804</strain>
    </source>
</reference>
<organism evidence="3 4">
    <name type="scientific">Saitoella complicata (strain BCRC 22490 / CBS 7301 / JCM 7358 / NBRC 10748 / NRRL Y-17804)</name>
    <dbReference type="NCBI Taxonomy" id="698492"/>
    <lineage>
        <taxon>Eukaryota</taxon>
        <taxon>Fungi</taxon>
        <taxon>Dikarya</taxon>
        <taxon>Ascomycota</taxon>
        <taxon>Taphrinomycotina</taxon>
        <taxon>Taphrinomycotina incertae sedis</taxon>
        <taxon>Saitoella</taxon>
    </lineage>
</organism>
<dbReference type="InterPro" id="IPR000219">
    <property type="entry name" value="DH_dom"/>
</dbReference>
<gene>
    <name evidence="3" type="ORF">G7K_4873-t1</name>
</gene>
<evidence type="ECO:0000256" key="1">
    <source>
        <dbReference type="SAM" id="MobiDB-lite"/>
    </source>
</evidence>
<reference evidence="3 4" key="3">
    <citation type="journal article" date="2015" name="Genome Announc.">
        <title>Draft Genome Sequence of the Archiascomycetous Yeast Saitoella complicata.</title>
        <authorList>
            <person name="Yamauchi K."/>
            <person name="Kondo S."/>
            <person name="Hamamoto M."/>
            <person name="Takahashi Y."/>
            <person name="Ogura Y."/>
            <person name="Hayashi T."/>
            <person name="Nishida H."/>
        </authorList>
    </citation>
    <scope>NUCLEOTIDE SEQUENCE [LARGE SCALE GENOMIC DNA]</scope>
    <source>
        <strain evidence="3 4">NRRL Y-17804</strain>
    </source>
</reference>
<proteinExistence type="predicted"/>
<dbReference type="InterPro" id="IPR035899">
    <property type="entry name" value="DBL_dom_sf"/>
</dbReference>
<reference evidence="3 4" key="2">
    <citation type="journal article" date="2014" name="J. Gen. Appl. Microbiol.">
        <title>The early diverging ascomycetous budding yeast Saitoella complicata has three histone deacetylases belonging to the Clr6, Hos2, and Rpd3 lineages.</title>
        <authorList>
            <person name="Nishida H."/>
            <person name="Matsumoto T."/>
            <person name="Kondo S."/>
            <person name="Hamamoto M."/>
            <person name="Yoshikawa H."/>
        </authorList>
    </citation>
    <scope>NUCLEOTIDE SEQUENCE [LARGE SCALE GENOMIC DNA]</scope>
    <source>
        <strain evidence="3 4">NRRL Y-17804</strain>
    </source>
</reference>
<dbReference type="Pfam" id="PF00621">
    <property type="entry name" value="RhoGEF"/>
    <property type="match status" value="1"/>
</dbReference>